<evidence type="ECO:0000313" key="13">
    <source>
        <dbReference type="Proteomes" id="UP000005025"/>
    </source>
</evidence>
<accession>H1LJS6</accession>
<keyword evidence="5 7" id="KW-0687">Ribonucleoprotein</keyword>
<evidence type="ECO:0000256" key="5">
    <source>
        <dbReference type="ARBA" id="ARBA00023274"/>
    </source>
</evidence>
<keyword evidence="2 7" id="KW-0699">rRNA-binding</keyword>
<evidence type="ECO:0000259" key="11">
    <source>
        <dbReference type="SMART" id="SM01390"/>
    </source>
</evidence>
<comment type="subunit">
    <text evidence="7">Part of the 30S ribosomal subunit. Contacts protein S5. The interaction surface between S4 and S5 is involved in control of translational fidelity.</text>
</comment>
<proteinExistence type="inferred from homology"/>
<dbReference type="PANTHER" id="PTHR11831:SF4">
    <property type="entry name" value="SMALL RIBOSOMAL SUBUNIT PROTEIN US4M"/>
    <property type="match status" value="1"/>
</dbReference>
<evidence type="ECO:0000256" key="6">
    <source>
        <dbReference type="ARBA" id="ARBA00035254"/>
    </source>
</evidence>
<dbReference type="Pfam" id="PF00163">
    <property type="entry name" value="Ribosomal_S4"/>
    <property type="match status" value="1"/>
</dbReference>
<dbReference type="Gene3D" id="1.10.1050.10">
    <property type="entry name" value="Ribosomal Protein S4 Delta 41, Chain A, domain 1"/>
    <property type="match status" value="1"/>
</dbReference>
<dbReference type="CDD" id="cd00165">
    <property type="entry name" value="S4"/>
    <property type="match status" value="1"/>
</dbReference>
<dbReference type="GO" id="GO:0042274">
    <property type="term" value="P:ribosomal small subunit biogenesis"/>
    <property type="evidence" value="ECO:0007669"/>
    <property type="project" value="TreeGrafter"/>
</dbReference>
<dbReference type="InterPro" id="IPR001912">
    <property type="entry name" value="Ribosomal_uS4_N"/>
</dbReference>
<dbReference type="Pfam" id="PF01479">
    <property type="entry name" value="S4"/>
    <property type="match status" value="1"/>
</dbReference>
<evidence type="ECO:0000256" key="2">
    <source>
        <dbReference type="ARBA" id="ARBA00022730"/>
    </source>
</evidence>
<dbReference type="InterPro" id="IPR018079">
    <property type="entry name" value="Ribosomal_uS4_CS"/>
</dbReference>
<evidence type="ECO:0000256" key="8">
    <source>
        <dbReference type="RuleBase" id="RU003699"/>
    </source>
</evidence>
<feature type="region of interest" description="Disordered" evidence="9">
    <location>
        <begin position="50"/>
        <end position="73"/>
    </location>
</feature>
<comment type="caution">
    <text evidence="12">The sequence shown here is derived from an EMBL/GenBank/DDBJ whole genome shotgun (WGS) entry which is preliminary data.</text>
</comment>
<dbReference type="Gene3D" id="3.10.290.10">
    <property type="entry name" value="RNA-binding S4 domain"/>
    <property type="match status" value="1"/>
</dbReference>
<dbReference type="GO" id="GO:0015935">
    <property type="term" value="C:small ribosomal subunit"/>
    <property type="evidence" value="ECO:0007669"/>
    <property type="project" value="InterPro"/>
</dbReference>
<feature type="domain" description="RNA-binding S4" evidence="10">
    <location>
        <begin position="121"/>
        <end position="185"/>
    </location>
</feature>
<dbReference type="NCBIfam" id="TIGR01017">
    <property type="entry name" value="rpsD_bact"/>
    <property type="match status" value="1"/>
</dbReference>
<dbReference type="InterPro" id="IPR036986">
    <property type="entry name" value="S4_RNA-bd_sf"/>
</dbReference>
<dbReference type="PROSITE" id="PS00632">
    <property type="entry name" value="RIBOSOMAL_S4"/>
    <property type="match status" value="1"/>
</dbReference>
<dbReference type="SUPFAM" id="SSF55174">
    <property type="entry name" value="Alpha-L RNA-binding motif"/>
    <property type="match status" value="1"/>
</dbReference>
<dbReference type="InterPro" id="IPR005709">
    <property type="entry name" value="Ribosomal_uS4_bac-type"/>
</dbReference>
<evidence type="ECO:0000259" key="10">
    <source>
        <dbReference type="SMART" id="SM00363"/>
    </source>
</evidence>
<dbReference type="FunFam" id="3.10.290.10:FF:000001">
    <property type="entry name" value="30S ribosomal protein S4"/>
    <property type="match status" value="1"/>
</dbReference>
<name>H1LJS6_9LACO</name>
<dbReference type="SMART" id="SM00363">
    <property type="entry name" value="S4"/>
    <property type="match status" value="1"/>
</dbReference>
<dbReference type="GO" id="GO:0003735">
    <property type="term" value="F:structural constituent of ribosome"/>
    <property type="evidence" value="ECO:0007669"/>
    <property type="project" value="InterPro"/>
</dbReference>
<organism evidence="12 13">
    <name type="scientific">Lentilactobacillus kisonensis F0435</name>
    <dbReference type="NCBI Taxonomy" id="797516"/>
    <lineage>
        <taxon>Bacteria</taxon>
        <taxon>Bacillati</taxon>
        <taxon>Bacillota</taxon>
        <taxon>Bacilli</taxon>
        <taxon>Lactobacillales</taxon>
        <taxon>Lactobacillaceae</taxon>
        <taxon>Lentilactobacillus</taxon>
    </lineage>
</organism>
<evidence type="ECO:0000256" key="7">
    <source>
        <dbReference type="HAMAP-Rule" id="MF_01306"/>
    </source>
</evidence>
<dbReference type="HOGENOM" id="CLU_092403_0_1_9"/>
<sequence length="231" mass="26491">MSERAKQHARILSLQRLILLQKNIGGLLMSRYTGPSWRISRRLGVSLSGTGKELDRRPYAPGDHGQGRRSKLSEYGLQLHEKQKLRYMYGLTERQFSNLFVRAGKIREGKHGVNFMIMLEERLDNMVYRLGMATTRRQARQLVNHGHITVDGKRVDIPSYEVKPGQVISVREKSKDLQVIKDAVEAVVGRPQYVSFDADKLEGSLVRLPQREELDAEIDESLIVEYYNKLG</sequence>
<gene>
    <name evidence="7" type="primary">rpsD</name>
    <name evidence="12" type="ORF">HMPREF9104_02862</name>
</gene>
<dbReference type="NCBIfam" id="NF003717">
    <property type="entry name" value="PRK05327.1"/>
    <property type="match status" value="1"/>
</dbReference>
<evidence type="ECO:0000313" key="12">
    <source>
        <dbReference type="EMBL" id="EHO48288.1"/>
    </source>
</evidence>
<evidence type="ECO:0000256" key="1">
    <source>
        <dbReference type="ARBA" id="ARBA00007465"/>
    </source>
</evidence>
<dbReference type="PATRIC" id="fig|797516.3.peg.2578"/>
<comment type="function">
    <text evidence="7">One of the primary rRNA binding proteins, it binds directly to 16S rRNA where it nucleates assembly of the body of the 30S subunit.</text>
</comment>
<dbReference type="InterPro" id="IPR002942">
    <property type="entry name" value="S4_RNA-bd"/>
</dbReference>
<evidence type="ECO:0000256" key="9">
    <source>
        <dbReference type="SAM" id="MobiDB-lite"/>
    </source>
</evidence>
<comment type="function">
    <text evidence="7">With S5 and S12 plays an important role in translational accuracy.</text>
</comment>
<keyword evidence="4 7" id="KW-0689">Ribosomal protein</keyword>
<dbReference type="GO" id="GO:0019843">
    <property type="term" value="F:rRNA binding"/>
    <property type="evidence" value="ECO:0007669"/>
    <property type="project" value="UniProtKB-UniRule"/>
</dbReference>
<dbReference type="InterPro" id="IPR022801">
    <property type="entry name" value="Ribosomal_uS4"/>
</dbReference>
<dbReference type="Proteomes" id="UP000005025">
    <property type="component" value="Unassembled WGS sequence"/>
</dbReference>
<dbReference type="AlphaFoldDB" id="H1LJS6"/>
<evidence type="ECO:0000256" key="4">
    <source>
        <dbReference type="ARBA" id="ARBA00022980"/>
    </source>
</evidence>
<feature type="domain" description="Small ribosomal subunit protein uS4 N-terminal" evidence="11">
    <location>
        <begin position="31"/>
        <end position="120"/>
    </location>
</feature>
<dbReference type="PANTHER" id="PTHR11831">
    <property type="entry name" value="30S 40S RIBOSOMAL PROTEIN"/>
    <property type="match status" value="1"/>
</dbReference>
<dbReference type="SMART" id="SM01390">
    <property type="entry name" value="Ribosomal_S4"/>
    <property type="match status" value="1"/>
</dbReference>
<protein>
    <recommendedName>
        <fullName evidence="6 7">Small ribosomal subunit protein uS4</fullName>
    </recommendedName>
</protein>
<dbReference type="HAMAP" id="MF_01306_B">
    <property type="entry name" value="Ribosomal_uS4_B"/>
    <property type="match status" value="1"/>
</dbReference>
<keyword evidence="3 7" id="KW-0694">RNA-binding</keyword>
<comment type="similarity">
    <text evidence="1 7 8">Belongs to the universal ribosomal protein uS4 family.</text>
</comment>
<dbReference type="GO" id="GO:0006412">
    <property type="term" value="P:translation"/>
    <property type="evidence" value="ECO:0007669"/>
    <property type="project" value="UniProtKB-UniRule"/>
</dbReference>
<dbReference type="EMBL" id="AGRJ01000238">
    <property type="protein sequence ID" value="EHO48288.1"/>
    <property type="molecule type" value="Genomic_DNA"/>
</dbReference>
<reference evidence="12 13" key="1">
    <citation type="submission" date="2011-09" db="EMBL/GenBank/DDBJ databases">
        <authorList>
            <person name="Weinstock G."/>
            <person name="Sodergren E."/>
            <person name="Clifton S."/>
            <person name="Fulton L."/>
            <person name="Fulton B."/>
            <person name="Courtney L."/>
            <person name="Fronick C."/>
            <person name="Harrison M."/>
            <person name="Strong C."/>
            <person name="Farmer C."/>
            <person name="Delahaunty K."/>
            <person name="Markovic C."/>
            <person name="Hall O."/>
            <person name="Minx P."/>
            <person name="Tomlinson C."/>
            <person name="Mitreva M."/>
            <person name="Hou S."/>
            <person name="Chen J."/>
            <person name="Wollam A."/>
            <person name="Pepin K.H."/>
            <person name="Johnson M."/>
            <person name="Bhonagiri V."/>
            <person name="Zhang X."/>
            <person name="Suruliraj S."/>
            <person name="Warren W."/>
            <person name="Chinwalla A."/>
            <person name="Mardis E.R."/>
            <person name="Wilson R.K."/>
        </authorList>
    </citation>
    <scope>NUCLEOTIDE SEQUENCE [LARGE SCALE GENOMIC DNA]</scope>
    <source>
        <strain evidence="12 13">F0435</strain>
    </source>
</reference>
<dbReference type="PROSITE" id="PS50889">
    <property type="entry name" value="S4"/>
    <property type="match status" value="1"/>
</dbReference>
<dbReference type="STRING" id="797516.HMPREF9104_02862"/>
<evidence type="ECO:0000256" key="3">
    <source>
        <dbReference type="ARBA" id="ARBA00022884"/>
    </source>
</evidence>